<evidence type="ECO:0000313" key="2">
    <source>
        <dbReference type="EMBL" id="CAE7037380.1"/>
    </source>
</evidence>
<dbReference type="OrthoDB" id="429181at2759"/>
<organism evidence="2 3">
    <name type="scientific">Symbiodinium natans</name>
    <dbReference type="NCBI Taxonomy" id="878477"/>
    <lineage>
        <taxon>Eukaryota</taxon>
        <taxon>Sar</taxon>
        <taxon>Alveolata</taxon>
        <taxon>Dinophyceae</taxon>
        <taxon>Suessiales</taxon>
        <taxon>Symbiodiniaceae</taxon>
        <taxon>Symbiodinium</taxon>
    </lineage>
</organism>
<accession>A0A812IG47</accession>
<keyword evidence="3" id="KW-1185">Reference proteome</keyword>
<dbReference type="Proteomes" id="UP000604046">
    <property type="component" value="Unassembled WGS sequence"/>
</dbReference>
<feature type="region of interest" description="Disordered" evidence="1">
    <location>
        <begin position="142"/>
        <end position="174"/>
    </location>
</feature>
<gene>
    <name evidence="2" type="ORF">SNAT2548_LOCUS4484</name>
</gene>
<sequence>MAEATLPPAPLPPNTQSPRVRAAMRVMGIIPTELDKKEEEDFDGNQNKHLLFEKKRRTLIGHVSMLAARGPQGGDTHDLGRSAGDLNAAFLEEVLRKEKESMEVMARMAKKDIQKTVIKELESRMEFEKGKKKQEENLKRMKELKKERDDKLKAVQKEAQKRREKSKEARDRADRQLQAHCEELRQQLKEADERVAKCLADIRQAHDDSIESKQVKGIEARRQKASFEDMMLRKREEMHDEIEEKHLRKRQLLEELLGQRDSNKEAMLQKETQCRQRVAEYLTQQQAENEKKYGEALERHSKAEEFRNDRLKDRLKDFKTTNSKKRQAFVSRYERLLAEKEKEHEEFRRNWESRSLQRSASETLRRKERPELLRAREGAEHFAALAAENRERLRRANAYAVDQQIEKLLAIRQRAQVLEDSKADADRRRMVVLRNTAVTKHELQHKVDRFKDVGVDKMLKLLEDVEIEPEAAKRINEILSELQLPPLGWRLRELRHCGQQEIWLE</sequence>
<evidence type="ECO:0008006" key="4">
    <source>
        <dbReference type="Google" id="ProtNLM"/>
    </source>
</evidence>
<evidence type="ECO:0000313" key="3">
    <source>
        <dbReference type="Proteomes" id="UP000604046"/>
    </source>
</evidence>
<dbReference type="AlphaFoldDB" id="A0A812IG47"/>
<feature type="region of interest" description="Disordered" evidence="1">
    <location>
        <begin position="1"/>
        <end position="20"/>
    </location>
</feature>
<evidence type="ECO:0000256" key="1">
    <source>
        <dbReference type="SAM" id="MobiDB-lite"/>
    </source>
</evidence>
<dbReference type="EMBL" id="CAJNDS010000276">
    <property type="protein sequence ID" value="CAE7037380.1"/>
    <property type="molecule type" value="Genomic_DNA"/>
</dbReference>
<name>A0A812IG47_9DINO</name>
<comment type="caution">
    <text evidence="2">The sequence shown here is derived from an EMBL/GenBank/DDBJ whole genome shotgun (WGS) entry which is preliminary data.</text>
</comment>
<reference evidence="2" key="1">
    <citation type="submission" date="2021-02" db="EMBL/GenBank/DDBJ databases">
        <authorList>
            <person name="Dougan E. K."/>
            <person name="Rhodes N."/>
            <person name="Thang M."/>
            <person name="Chan C."/>
        </authorList>
    </citation>
    <scope>NUCLEOTIDE SEQUENCE</scope>
</reference>
<protein>
    <recommendedName>
        <fullName evidence="4">Trichohyalin-plectin-homology domain-containing protein</fullName>
    </recommendedName>
</protein>
<proteinExistence type="predicted"/>